<dbReference type="PANTHER" id="PTHR43352:SF1">
    <property type="entry name" value="ANTHRANILATE--COA LIGASE"/>
    <property type="match status" value="1"/>
</dbReference>
<reference evidence="4" key="2">
    <citation type="submission" date="2020-01" db="EMBL/GenBank/DDBJ databases">
        <authorList>
            <person name="Hornung B."/>
        </authorList>
    </citation>
    <scope>NUCLEOTIDE SEQUENCE</scope>
    <source>
        <strain evidence="4">PacBioINE</strain>
    </source>
</reference>
<evidence type="ECO:0000313" key="4">
    <source>
        <dbReference type="EMBL" id="CAA7601108.1"/>
    </source>
</evidence>
<name>A0A8S0W2X9_9FIRM</name>
<organism evidence="4">
    <name type="scientific">Acididesulfobacillus acetoxydans</name>
    <dbReference type="NCBI Taxonomy" id="1561005"/>
    <lineage>
        <taxon>Bacteria</taxon>
        <taxon>Bacillati</taxon>
        <taxon>Bacillota</taxon>
        <taxon>Clostridia</taxon>
        <taxon>Eubacteriales</taxon>
        <taxon>Peptococcaceae</taxon>
        <taxon>Acididesulfobacillus</taxon>
    </lineage>
</organism>
<dbReference type="InterPro" id="IPR000873">
    <property type="entry name" value="AMP-dep_synth/lig_dom"/>
</dbReference>
<accession>A0A8S0W2X9</accession>
<feature type="domain" description="AMP-dependent synthetase/ligase" evidence="2">
    <location>
        <begin position="27"/>
        <end position="381"/>
    </location>
</feature>
<dbReference type="Proteomes" id="UP000836597">
    <property type="component" value="Chromosome"/>
</dbReference>
<dbReference type="Gene3D" id="3.40.50.980">
    <property type="match status" value="1"/>
</dbReference>
<dbReference type="AlphaFoldDB" id="A0A8S0W2X9"/>
<dbReference type="EMBL" id="CDGJ01000039">
    <property type="protein sequence ID" value="CEJ07145.1"/>
    <property type="molecule type" value="Genomic_DNA"/>
</dbReference>
<dbReference type="SUPFAM" id="SSF56801">
    <property type="entry name" value="Acetyl-CoA synthetase-like"/>
    <property type="match status" value="1"/>
</dbReference>
<dbReference type="GO" id="GO:0044550">
    <property type="term" value="P:secondary metabolite biosynthetic process"/>
    <property type="evidence" value="ECO:0007669"/>
    <property type="project" value="TreeGrafter"/>
</dbReference>
<evidence type="ECO:0000313" key="6">
    <source>
        <dbReference type="Proteomes" id="UP001071230"/>
    </source>
</evidence>
<evidence type="ECO:0000313" key="5">
    <source>
        <dbReference type="EMBL" id="CEJ07145.1"/>
    </source>
</evidence>
<sequence>MSQVSLQIPEQFNVAVELVDKNLQLGRGDKVAIYYQDQTFTYEQVFRLVNKAGNALKSLGVERENRVLLLLLDSPEFVATFFGAIKMGAVPIPTNTILKAQDYLYLLNDSRAKVAVVSEALVPVLESIRGELRYLEHLVVAGQAGPGQMSYDELIQAASDELEPADTHKDEPAFWLYSSGSTGFPKGAVHLQHDMIVSADLYAKPILNINENDICYSVAKLFFAYGLGNALYFPFRVGASTVLVPEAPKPETVFAAVRRYQPTLFYGVPTSYSALLQAADRIPDVDMHSIRLCTSAGESLPKSVYEAWRKKFNLIILDGIGSTEITHIFITNRLGEAKPGSTGKPVPGYEAKLVDAEGNPVPTGEIGTLMVKGDSICAYYWNKHEKNKQSFCGPWINTGDKYLIDEEGFFWYVGRTDDMIKPGGIWVSPIEVENTLMEHPSILECAVIGVRDSDNLEKPKAYVVLKEGFSASTDLAKEIQQFVKSRIAPYKFPRWVEFVEELPKTASGKMLRYRLRQLNQPAGTSARADETEEE</sequence>
<dbReference type="PANTHER" id="PTHR43352">
    <property type="entry name" value="ACETYL-COA SYNTHETASE"/>
    <property type="match status" value="1"/>
</dbReference>
<dbReference type="Pfam" id="PF00501">
    <property type="entry name" value="AMP-binding"/>
    <property type="match status" value="1"/>
</dbReference>
<protein>
    <submittedName>
        <fullName evidence="4">AMP-dependent synthetase/ligase</fullName>
    </submittedName>
    <submittedName>
        <fullName evidence="5">Benzoate--CoA ligase</fullName>
    </submittedName>
</protein>
<dbReference type="RefSeq" id="WP_240984676.1">
    <property type="nucleotide sequence ID" value="NZ_CDGJ01000039.1"/>
</dbReference>
<dbReference type="Proteomes" id="UP001071230">
    <property type="component" value="Unassembled WGS sequence"/>
</dbReference>
<dbReference type="Pfam" id="PF13193">
    <property type="entry name" value="AMP-binding_C"/>
    <property type="match status" value="1"/>
</dbReference>
<dbReference type="InterPro" id="IPR011957">
    <property type="entry name" value="Benz_CoA_lig"/>
</dbReference>
<dbReference type="KEGG" id="aacx:DEACI_1761"/>
<keyword evidence="6" id="KW-1185">Reference proteome</keyword>
<dbReference type="EMBL" id="LR746496">
    <property type="protein sequence ID" value="CAA7601108.1"/>
    <property type="molecule type" value="Genomic_DNA"/>
</dbReference>
<dbReference type="GO" id="GO:0016405">
    <property type="term" value="F:CoA-ligase activity"/>
    <property type="evidence" value="ECO:0007669"/>
    <property type="project" value="InterPro"/>
</dbReference>
<gene>
    <name evidence="5" type="ORF">DEACI_1603</name>
    <name evidence="4" type="ORF">DEACI_1761</name>
</gene>
<evidence type="ECO:0000259" key="2">
    <source>
        <dbReference type="Pfam" id="PF00501"/>
    </source>
</evidence>
<dbReference type="NCBIfam" id="TIGR02262">
    <property type="entry name" value="benz_CoA_lig"/>
    <property type="match status" value="1"/>
</dbReference>
<dbReference type="GO" id="GO:0005524">
    <property type="term" value="F:ATP binding"/>
    <property type="evidence" value="ECO:0007669"/>
    <property type="project" value="InterPro"/>
</dbReference>
<evidence type="ECO:0000259" key="3">
    <source>
        <dbReference type="Pfam" id="PF13193"/>
    </source>
</evidence>
<feature type="domain" description="AMP-binding enzyme C-terminal" evidence="3">
    <location>
        <begin position="431"/>
        <end position="509"/>
    </location>
</feature>
<dbReference type="InterPro" id="IPR025110">
    <property type="entry name" value="AMP-bd_C"/>
</dbReference>
<proteinExistence type="predicted"/>
<dbReference type="GO" id="GO:0016878">
    <property type="term" value="F:acid-thiol ligase activity"/>
    <property type="evidence" value="ECO:0007669"/>
    <property type="project" value="TreeGrafter"/>
</dbReference>
<keyword evidence="1 5" id="KW-0436">Ligase</keyword>
<dbReference type="Gene3D" id="2.30.38.10">
    <property type="entry name" value="Luciferase, Domain 3"/>
    <property type="match status" value="1"/>
</dbReference>
<evidence type="ECO:0000256" key="1">
    <source>
        <dbReference type="ARBA" id="ARBA00022598"/>
    </source>
</evidence>
<dbReference type="Gene3D" id="3.30.300.30">
    <property type="match status" value="1"/>
</dbReference>
<dbReference type="Gene3D" id="3.40.50.12820">
    <property type="match status" value="1"/>
</dbReference>
<dbReference type="InterPro" id="IPR045851">
    <property type="entry name" value="AMP-bd_C_sf"/>
</dbReference>
<reference evidence="5" key="1">
    <citation type="submission" date="2014-11" db="EMBL/GenBank/DDBJ databases">
        <authorList>
            <person name="Hornung B.V."/>
        </authorList>
    </citation>
    <scope>NUCLEOTIDE SEQUENCE</scope>
    <source>
        <strain evidence="5">INE</strain>
    </source>
</reference>